<dbReference type="InterPro" id="IPR005467">
    <property type="entry name" value="His_kinase_dom"/>
</dbReference>
<dbReference type="RefSeq" id="WP_256764566.1">
    <property type="nucleotide sequence ID" value="NZ_JANIGO010000003.1"/>
</dbReference>
<dbReference type="PROSITE" id="PS50109">
    <property type="entry name" value="HIS_KIN"/>
    <property type="match status" value="1"/>
</dbReference>
<dbReference type="EC" id="2.7.13.3" evidence="3"/>
<dbReference type="InterPro" id="IPR036890">
    <property type="entry name" value="HATPase_C_sf"/>
</dbReference>
<keyword evidence="5 10" id="KW-0812">Transmembrane</keyword>
<evidence type="ECO:0000256" key="8">
    <source>
        <dbReference type="ARBA" id="ARBA00023136"/>
    </source>
</evidence>
<comment type="subcellular location">
    <subcellularLocation>
        <location evidence="2">Membrane</location>
    </subcellularLocation>
</comment>
<dbReference type="SMART" id="SM01079">
    <property type="entry name" value="CHASE"/>
    <property type="match status" value="1"/>
</dbReference>
<dbReference type="SMART" id="SM00387">
    <property type="entry name" value="HATPase_c"/>
    <property type="match status" value="1"/>
</dbReference>
<keyword evidence="16" id="KW-1185">Reference proteome</keyword>
<evidence type="ECO:0000256" key="6">
    <source>
        <dbReference type="ARBA" id="ARBA00022989"/>
    </source>
</evidence>
<dbReference type="SMART" id="SM00448">
    <property type="entry name" value="REC"/>
    <property type="match status" value="1"/>
</dbReference>
<evidence type="ECO:0000256" key="7">
    <source>
        <dbReference type="ARBA" id="ARBA00023012"/>
    </source>
</evidence>
<dbReference type="CDD" id="cd00130">
    <property type="entry name" value="PAS"/>
    <property type="match status" value="1"/>
</dbReference>
<evidence type="ECO:0000259" key="13">
    <source>
        <dbReference type="PROSITE" id="PS50112"/>
    </source>
</evidence>
<evidence type="ECO:0000256" key="5">
    <source>
        <dbReference type="ARBA" id="ARBA00022692"/>
    </source>
</evidence>
<dbReference type="InterPro" id="IPR036097">
    <property type="entry name" value="HisK_dim/P_sf"/>
</dbReference>
<evidence type="ECO:0000256" key="4">
    <source>
        <dbReference type="ARBA" id="ARBA00022553"/>
    </source>
</evidence>
<dbReference type="SUPFAM" id="SSF47384">
    <property type="entry name" value="Homodimeric domain of signal transducing histidine kinase"/>
    <property type="match status" value="1"/>
</dbReference>
<feature type="domain" description="Response regulatory" evidence="12">
    <location>
        <begin position="863"/>
        <end position="980"/>
    </location>
</feature>
<feature type="transmembrane region" description="Helical" evidence="10">
    <location>
        <begin position="18"/>
        <end position="36"/>
    </location>
</feature>
<feature type="modified residue" description="4-aspartylphosphate" evidence="9">
    <location>
        <position position="912"/>
    </location>
</feature>
<proteinExistence type="predicted"/>
<dbReference type="Pfam" id="PF00512">
    <property type="entry name" value="HisKA"/>
    <property type="match status" value="1"/>
</dbReference>
<evidence type="ECO:0000256" key="3">
    <source>
        <dbReference type="ARBA" id="ARBA00012438"/>
    </source>
</evidence>
<evidence type="ECO:0000256" key="10">
    <source>
        <dbReference type="SAM" id="Phobius"/>
    </source>
</evidence>
<dbReference type="SUPFAM" id="SSF55874">
    <property type="entry name" value="ATPase domain of HSP90 chaperone/DNA topoisomerase II/histidine kinase"/>
    <property type="match status" value="1"/>
</dbReference>
<dbReference type="InterPro" id="IPR006189">
    <property type="entry name" value="CHASE_dom"/>
</dbReference>
<comment type="catalytic activity">
    <reaction evidence="1">
        <text>ATP + protein L-histidine = ADP + protein N-phospho-L-histidine.</text>
        <dbReference type="EC" id="2.7.13.3"/>
    </reaction>
</comment>
<feature type="domain" description="PAS" evidence="13">
    <location>
        <begin position="351"/>
        <end position="405"/>
    </location>
</feature>
<evidence type="ECO:0000259" key="14">
    <source>
        <dbReference type="PROSITE" id="PS50839"/>
    </source>
</evidence>
<reference evidence="15 16" key="1">
    <citation type="submission" date="2022-07" db="EMBL/GenBank/DDBJ databases">
        <authorList>
            <person name="Xamxidin M."/>
            <person name="Wu M."/>
        </authorList>
    </citation>
    <scope>NUCLEOTIDE SEQUENCE [LARGE SCALE GENOMIC DNA]</scope>
    <source>
        <strain evidence="15 16">NBRC 111650</strain>
    </source>
</reference>
<keyword evidence="4 9" id="KW-0597">Phosphoprotein</keyword>
<dbReference type="NCBIfam" id="TIGR00229">
    <property type="entry name" value="sensory_box"/>
    <property type="match status" value="1"/>
</dbReference>
<organism evidence="15 16">
    <name type="scientific">Limnobacter humi</name>
    <dbReference type="NCBI Taxonomy" id="1778671"/>
    <lineage>
        <taxon>Bacteria</taxon>
        <taxon>Pseudomonadati</taxon>
        <taxon>Pseudomonadota</taxon>
        <taxon>Betaproteobacteria</taxon>
        <taxon>Burkholderiales</taxon>
        <taxon>Burkholderiaceae</taxon>
        <taxon>Limnobacter</taxon>
    </lineage>
</organism>
<evidence type="ECO:0000256" key="9">
    <source>
        <dbReference type="PROSITE-ProRule" id="PRU00169"/>
    </source>
</evidence>
<accession>A0ABT1WGX7</accession>
<dbReference type="Pfam" id="PF02518">
    <property type="entry name" value="HATPase_c"/>
    <property type="match status" value="1"/>
</dbReference>
<protein>
    <recommendedName>
        <fullName evidence="3">histidine kinase</fullName>
        <ecNumber evidence="3">2.7.13.3</ecNumber>
    </recommendedName>
</protein>
<dbReference type="Pfam" id="PF03924">
    <property type="entry name" value="CHASE"/>
    <property type="match status" value="1"/>
</dbReference>
<evidence type="ECO:0000313" key="16">
    <source>
        <dbReference type="Proteomes" id="UP001204142"/>
    </source>
</evidence>
<dbReference type="InterPro" id="IPR035965">
    <property type="entry name" value="PAS-like_dom_sf"/>
</dbReference>
<dbReference type="Gene3D" id="3.30.565.10">
    <property type="entry name" value="Histidine kinase-like ATPase, C-terminal domain"/>
    <property type="match status" value="1"/>
</dbReference>
<evidence type="ECO:0000256" key="2">
    <source>
        <dbReference type="ARBA" id="ARBA00004370"/>
    </source>
</evidence>
<dbReference type="InterPro" id="IPR011006">
    <property type="entry name" value="CheY-like_superfamily"/>
</dbReference>
<dbReference type="InterPro" id="IPR004358">
    <property type="entry name" value="Sig_transdc_His_kin-like_C"/>
</dbReference>
<dbReference type="InterPro" id="IPR001789">
    <property type="entry name" value="Sig_transdc_resp-reg_receiver"/>
</dbReference>
<dbReference type="Pfam" id="PF00072">
    <property type="entry name" value="Response_reg"/>
    <property type="match status" value="1"/>
</dbReference>
<dbReference type="Pfam" id="PF13426">
    <property type="entry name" value="PAS_9"/>
    <property type="match status" value="1"/>
</dbReference>
<keyword evidence="8 10" id="KW-0472">Membrane</keyword>
<dbReference type="CDD" id="cd00082">
    <property type="entry name" value="HisKA"/>
    <property type="match status" value="1"/>
</dbReference>
<dbReference type="SUPFAM" id="SSF55785">
    <property type="entry name" value="PYP-like sensor domain (PAS domain)"/>
    <property type="match status" value="2"/>
</dbReference>
<name>A0ABT1WGX7_9BURK</name>
<dbReference type="CDD" id="cd16922">
    <property type="entry name" value="HATPase_EvgS-ArcB-TorS-like"/>
    <property type="match status" value="1"/>
</dbReference>
<evidence type="ECO:0000313" key="15">
    <source>
        <dbReference type="EMBL" id="MCQ8896772.1"/>
    </source>
</evidence>
<dbReference type="InterPro" id="IPR003594">
    <property type="entry name" value="HATPase_dom"/>
</dbReference>
<dbReference type="CDD" id="cd17546">
    <property type="entry name" value="REC_hyHK_CKI1_RcsC-like"/>
    <property type="match status" value="1"/>
</dbReference>
<dbReference type="PRINTS" id="PR00344">
    <property type="entry name" value="BCTRLSENSOR"/>
</dbReference>
<dbReference type="Gene3D" id="1.10.287.130">
    <property type="match status" value="1"/>
</dbReference>
<dbReference type="InterPro" id="IPR003661">
    <property type="entry name" value="HisK_dim/P_dom"/>
</dbReference>
<dbReference type="InterPro" id="IPR042240">
    <property type="entry name" value="CHASE_sf"/>
</dbReference>
<dbReference type="PROSITE" id="PS50112">
    <property type="entry name" value="PAS"/>
    <property type="match status" value="1"/>
</dbReference>
<keyword evidence="7" id="KW-0902">Two-component regulatory system</keyword>
<comment type="caution">
    <text evidence="15">The sequence shown here is derived from an EMBL/GenBank/DDBJ whole genome shotgun (WGS) entry which is preliminary data.</text>
</comment>
<evidence type="ECO:0000259" key="11">
    <source>
        <dbReference type="PROSITE" id="PS50109"/>
    </source>
</evidence>
<evidence type="ECO:0000256" key="1">
    <source>
        <dbReference type="ARBA" id="ARBA00000085"/>
    </source>
</evidence>
<dbReference type="Gene3D" id="3.30.450.20">
    <property type="entry name" value="PAS domain"/>
    <property type="match status" value="2"/>
</dbReference>
<feature type="domain" description="CHASE" evidence="14">
    <location>
        <begin position="84"/>
        <end position="248"/>
    </location>
</feature>
<dbReference type="InterPro" id="IPR000014">
    <property type="entry name" value="PAS"/>
</dbReference>
<dbReference type="PANTHER" id="PTHR45339:SF1">
    <property type="entry name" value="HYBRID SIGNAL TRANSDUCTION HISTIDINE KINASE J"/>
    <property type="match status" value="1"/>
</dbReference>
<dbReference type="EMBL" id="JANIGO010000003">
    <property type="protein sequence ID" value="MCQ8896772.1"/>
    <property type="molecule type" value="Genomic_DNA"/>
</dbReference>
<dbReference type="SMART" id="SM00388">
    <property type="entry name" value="HisKA"/>
    <property type="match status" value="1"/>
</dbReference>
<feature type="domain" description="Histidine kinase" evidence="11">
    <location>
        <begin position="621"/>
        <end position="843"/>
    </location>
</feature>
<dbReference type="Pfam" id="PF08448">
    <property type="entry name" value="PAS_4"/>
    <property type="match status" value="1"/>
</dbReference>
<dbReference type="PROSITE" id="PS50110">
    <property type="entry name" value="RESPONSE_REGULATORY"/>
    <property type="match status" value="1"/>
</dbReference>
<keyword evidence="6 10" id="KW-1133">Transmembrane helix</keyword>
<dbReference type="Proteomes" id="UP001204142">
    <property type="component" value="Unassembled WGS sequence"/>
</dbReference>
<dbReference type="SUPFAM" id="SSF52172">
    <property type="entry name" value="CheY-like"/>
    <property type="match status" value="1"/>
</dbReference>
<gene>
    <name evidence="15" type="ORF">NQT62_10045</name>
</gene>
<dbReference type="InterPro" id="IPR013656">
    <property type="entry name" value="PAS_4"/>
</dbReference>
<dbReference type="Gene3D" id="3.40.50.2300">
    <property type="match status" value="1"/>
</dbReference>
<dbReference type="PROSITE" id="PS50839">
    <property type="entry name" value="CHASE"/>
    <property type="match status" value="1"/>
</dbReference>
<dbReference type="Gene3D" id="3.30.450.350">
    <property type="entry name" value="CHASE domain"/>
    <property type="match status" value="1"/>
</dbReference>
<dbReference type="PANTHER" id="PTHR45339">
    <property type="entry name" value="HYBRID SIGNAL TRANSDUCTION HISTIDINE KINASE J"/>
    <property type="match status" value="1"/>
</dbReference>
<feature type="transmembrane region" description="Helical" evidence="10">
    <location>
        <begin position="316"/>
        <end position="338"/>
    </location>
</feature>
<dbReference type="SMART" id="SM00091">
    <property type="entry name" value="PAS"/>
    <property type="match status" value="2"/>
</dbReference>
<evidence type="ECO:0000259" key="12">
    <source>
        <dbReference type="PROSITE" id="PS50110"/>
    </source>
</evidence>
<sequence length="985" mass="110670">MIINELSQDVQRMGTRDWLSLAGVLLVCAVLSILAVHRFQSVNNERQTDFFETEFGDVSAGIQERIGLYEYGVRGVRGMLVAQAPGQYSLQSFRNYMATRDLEREFPGARGFGLIFNVSHDNLNRFQAEMSSEYGEFKAIRNLGLRTDQHFVIRYIEPLERNQEAVGLNIASEQNRYSAAIQSVMDGQARLTAPITAVQTAVNTQSAFLMLLPIQRVFKPGDDFNNRLNATEGWAYAVLVIDEIMSKIKFDHRHLAVRLSDVTSPSAPVPFYQSTQVDGPHALQRKSTLLNVYGRQWQLDAALLPSYNSDFKPYNMVWIGLLTFTLSFGVLLLVAQLIRGRNRDVAAKLYQLKLTSAIIEGSPLGKVLADLDGRIVDVNTRLLDMFNYRREEIIGEAVEVLVPESARARHREHRKHYDFGMRSMNVGRILSGRRHDGSEFPIEATLNTIEVGQRRFVLVGINDVTERVGFIQEIQRINTELESTVQQRTQQLREAQSTLNKIVDSVPVMIGYWNHDIDMTYANQRLRAFVEQLENTAQYDELFSAGSEHVQAALSGTPARFEYTVLLPGATRQYLLIDYIPHKEQDELRGFFTLIQDVSDLKQLQMNAELTSKQKSAFLAVMSHEIRTPLNGVLGYASLLRDRVEDEALRADLEVLHSSAQTMTMILNDILDLSKIESGQFRVEKIPFVVFDQIKTCITLHGIPAHDKGLTLLESYQGLGRDDYFLGDPTRFRQVIHNLVSNAMKFTESGEIEVSACYTPSNQSQGMLRVSVRDTGIGISTDKHKDIFKPFFQAEDSTFRKYGGTGLGLSIVQSVVLSMGGRIWFDSVLGEGTTFHFELPMERAPVQTDPAKTGQALKVPSQSILIVDDMPINLKILRKLLENDGHRVVSVVSGEAAVRACETEKFDLIFMDISMPGISGYEATRQIRVACLLNSETPVVALSGHAFDEDIHQASEAGMCLHLSKPLDIERVRLAVANHARGVRH</sequence>